<name>A0AAD5BRE8_AMBAR</name>
<sequence>MIEGLRESRSTMEGSFTQPCFPPISSDSTISPPPSDFLSEISDGLVASTRGETNRSGICGWSIFASMSFLSDFDLFLSTFAVVRCPLYEDVCVLAFLDLNAGHVLLRFSVWNR</sequence>
<evidence type="ECO:0000313" key="3">
    <source>
        <dbReference type="Proteomes" id="UP001206925"/>
    </source>
</evidence>
<evidence type="ECO:0000256" key="1">
    <source>
        <dbReference type="SAM" id="MobiDB-lite"/>
    </source>
</evidence>
<keyword evidence="3" id="KW-1185">Reference proteome</keyword>
<protein>
    <submittedName>
        <fullName evidence="2">Uncharacterized protein</fullName>
    </submittedName>
</protein>
<dbReference type="AlphaFoldDB" id="A0AAD5BRE8"/>
<feature type="region of interest" description="Disordered" evidence="1">
    <location>
        <begin position="1"/>
        <end position="33"/>
    </location>
</feature>
<feature type="compositionally biased region" description="Basic and acidic residues" evidence="1">
    <location>
        <begin position="1"/>
        <end position="10"/>
    </location>
</feature>
<dbReference type="Proteomes" id="UP001206925">
    <property type="component" value="Unassembled WGS sequence"/>
</dbReference>
<organism evidence="2 3">
    <name type="scientific">Ambrosia artemisiifolia</name>
    <name type="common">Common ragweed</name>
    <dbReference type="NCBI Taxonomy" id="4212"/>
    <lineage>
        <taxon>Eukaryota</taxon>
        <taxon>Viridiplantae</taxon>
        <taxon>Streptophyta</taxon>
        <taxon>Embryophyta</taxon>
        <taxon>Tracheophyta</taxon>
        <taxon>Spermatophyta</taxon>
        <taxon>Magnoliopsida</taxon>
        <taxon>eudicotyledons</taxon>
        <taxon>Gunneridae</taxon>
        <taxon>Pentapetalae</taxon>
        <taxon>asterids</taxon>
        <taxon>campanulids</taxon>
        <taxon>Asterales</taxon>
        <taxon>Asteraceae</taxon>
        <taxon>Asteroideae</taxon>
        <taxon>Heliantheae alliance</taxon>
        <taxon>Heliantheae</taxon>
        <taxon>Ambrosia</taxon>
    </lineage>
</organism>
<gene>
    <name evidence="2" type="ORF">M8C21_020483</name>
</gene>
<proteinExistence type="predicted"/>
<comment type="caution">
    <text evidence="2">The sequence shown here is derived from an EMBL/GenBank/DDBJ whole genome shotgun (WGS) entry which is preliminary data.</text>
</comment>
<accession>A0AAD5BRE8</accession>
<evidence type="ECO:0000313" key="2">
    <source>
        <dbReference type="EMBL" id="KAI7728150.1"/>
    </source>
</evidence>
<dbReference type="EMBL" id="JAMZMK010011263">
    <property type="protein sequence ID" value="KAI7728150.1"/>
    <property type="molecule type" value="Genomic_DNA"/>
</dbReference>
<reference evidence="2" key="1">
    <citation type="submission" date="2022-06" db="EMBL/GenBank/DDBJ databases">
        <title>Uncovering the hologenomic basis of an extraordinary plant invasion.</title>
        <authorList>
            <person name="Bieker V.C."/>
            <person name="Martin M.D."/>
            <person name="Gilbert T."/>
            <person name="Hodgins K."/>
            <person name="Battlay P."/>
            <person name="Petersen B."/>
            <person name="Wilson J."/>
        </authorList>
    </citation>
    <scope>NUCLEOTIDE SEQUENCE</scope>
    <source>
        <strain evidence="2">AA19_3_7</strain>
        <tissue evidence="2">Leaf</tissue>
    </source>
</reference>